<organism evidence="4 5">
    <name type="scientific">Zizania palustris</name>
    <name type="common">Northern wild rice</name>
    <dbReference type="NCBI Taxonomy" id="103762"/>
    <lineage>
        <taxon>Eukaryota</taxon>
        <taxon>Viridiplantae</taxon>
        <taxon>Streptophyta</taxon>
        <taxon>Embryophyta</taxon>
        <taxon>Tracheophyta</taxon>
        <taxon>Spermatophyta</taxon>
        <taxon>Magnoliopsida</taxon>
        <taxon>Liliopsida</taxon>
        <taxon>Poales</taxon>
        <taxon>Poaceae</taxon>
        <taxon>BOP clade</taxon>
        <taxon>Oryzoideae</taxon>
        <taxon>Oryzeae</taxon>
        <taxon>Zizaniinae</taxon>
        <taxon>Zizania</taxon>
    </lineage>
</organism>
<evidence type="ECO:0000256" key="1">
    <source>
        <dbReference type="ARBA" id="ARBA00007818"/>
    </source>
</evidence>
<keyword evidence="5" id="KW-1185">Reference proteome</keyword>
<dbReference type="Proteomes" id="UP000729402">
    <property type="component" value="Unassembled WGS sequence"/>
</dbReference>
<dbReference type="InterPro" id="IPR008584">
    <property type="entry name" value="CXXC_Zn-binding_euk"/>
</dbReference>
<dbReference type="PANTHER" id="PTHR12857">
    <property type="entry name" value="CXXC MOTIF CONTAINING ZINC BINDING PROTEIN"/>
    <property type="match status" value="1"/>
</dbReference>
<dbReference type="PANTHER" id="PTHR12857:SF0">
    <property type="entry name" value="CXXC MOTIF CONTAINING ZINC BINDING PROTEIN"/>
    <property type="match status" value="1"/>
</dbReference>
<evidence type="ECO:0000256" key="3">
    <source>
        <dbReference type="ARBA" id="ARBA00022833"/>
    </source>
</evidence>
<keyword evidence="2" id="KW-0479">Metal-binding</keyword>
<keyword evidence="3" id="KW-0862">Zinc</keyword>
<evidence type="ECO:0000313" key="4">
    <source>
        <dbReference type="EMBL" id="KAG8051622.1"/>
    </source>
</evidence>
<name>A0A8J5RPR7_ZIZPA</name>
<dbReference type="EMBL" id="JAAALK010000288">
    <property type="protein sequence ID" value="KAG8051622.1"/>
    <property type="molecule type" value="Genomic_DNA"/>
</dbReference>
<accession>A0A8J5RPR7</accession>
<reference evidence="4" key="2">
    <citation type="submission" date="2021-02" db="EMBL/GenBank/DDBJ databases">
        <authorList>
            <person name="Kimball J.A."/>
            <person name="Haas M.W."/>
            <person name="Macchietto M."/>
            <person name="Kono T."/>
            <person name="Duquette J."/>
            <person name="Shao M."/>
        </authorList>
    </citation>
    <scope>NUCLEOTIDE SEQUENCE</scope>
    <source>
        <tissue evidence="4">Fresh leaf tissue</tissue>
    </source>
</reference>
<sequence length="201" mass="22151">MVFYALYVGAELDNLTNLQPRAGCDDPAYPYYFKLRCENCGEVSAKATCVSIGEVVNLSTGRGTANLVQKCKLCGREGSIVMIPGQGTPLTFEQSQKEDKTCLMVFDCRGCEPIDFAFGDGWKAESLEGTPFDIDCSEGEFAEYDEKGECPVGLGKLQSEFKVVSEHLFLSLANMMHSSQITRSLLQLYPSILDISVHNDR</sequence>
<dbReference type="OrthoDB" id="10248838at2759"/>
<protein>
    <submittedName>
        <fullName evidence="4">Uncharacterized protein</fullName>
    </submittedName>
</protein>
<gene>
    <name evidence="4" type="ORF">GUJ93_ZPchr0001g31677</name>
</gene>
<dbReference type="GO" id="GO:0008270">
    <property type="term" value="F:zinc ion binding"/>
    <property type="evidence" value="ECO:0007669"/>
    <property type="project" value="TreeGrafter"/>
</dbReference>
<dbReference type="AlphaFoldDB" id="A0A8J5RPR7"/>
<comment type="similarity">
    <text evidence="1">Belongs to the UPF0587 family.</text>
</comment>
<dbReference type="Pfam" id="PF05907">
    <property type="entry name" value="CXXC_Zn-b_euk"/>
    <property type="match status" value="1"/>
</dbReference>
<evidence type="ECO:0000256" key="2">
    <source>
        <dbReference type="ARBA" id="ARBA00022723"/>
    </source>
</evidence>
<comment type="caution">
    <text evidence="4">The sequence shown here is derived from an EMBL/GenBank/DDBJ whole genome shotgun (WGS) entry which is preliminary data.</text>
</comment>
<reference evidence="4" key="1">
    <citation type="journal article" date="2021" name="bioRxiv">
        <title>Whole Genome Assembly and Annotation of Northern Wild Rice, Zizania palustris L., Supports a Whole Genome Duplication in the Zizania Genus.</title>
        <authorList>
            <person name="Haas M."/>
            <person name="Kono T."/>
            <person name="Macchietto M."/>
            <person name="Millas R."/>
            <person name="McGilp L."/>
            <person name="Shao M."/>
            <person name="Duquette J."/>
            <person name="Hirsch C.N."/>
            <person name="Kimball J."/>
        </authorList>
    </citation>
    <scope>NUCLEOTIDE SEQUENCE</scope>
    <source>
        <tissue evidence="4">Fresh leaf tissue</tissue>
    </source>
</reference>
<evidence type="ECO:0000313" key="5">
    <source>
        <dbReference type="Proteomes" id="UP000729402"/>
    </source>
</evidence>
<proteinExistence type="inferred from homology"/>